<dbReference type="InterPro" id="IPR022559">
    <property type="entry name" value="SUP-1-like"/>
</dbReference>
<reference evidence="4" key="1">
    <citation type="submission" date="2016-11" db="UniProtKB">
        <authorList>
            <consortium name="WormBaseParasite"/>
        </authorList>
    </citation>
    <scope>IDENTIFICATION</scope>
</reference>
<dbReference type="PANTHER" id="PTHR34149">
    <property type="entry name" value="PROTEIN CBG11905-RELATED"/>
    <property type="match status" value="1"/>
</dbReference>
<evidence type="ECO:0000313" key="4">
    <source>
        <dbReference type="WBParaSite" id="Csp11.Scaffold629.g11589.t1"/>
    </source>
</evidence>
<dbReference type="PANTHER" id="PTHR34149:SF8">
    <property type="entry name" value="PROTEIN CBG02644"/>
    <property type="match status" value="1"/>
</dbReference>
<keyword evidence="3" id="KW-1185">Reference proteome</keyword>
<feature type="transmembrane region" description="Helical" evidence="1">
    <location>
        <begin position="108"/>
        <end position="133"/>
    </location>
</feature>
<feature type="chain" id="PRO_5009307951" evidence="2">
    <location>
        <begin position="22"/>
        <end position="148"/>
    </location>
</feature>
<keyword evidence="1" id="KW-0472">Membrane</keyword>
<keyword evidence="2" id="KW-0732">Signal</keyword>
<feature type="signal peptide" evidence="2">
    <location>
        <begin position="1"/>
        <end position="21"/>
    </location>
</feature>
<sequence>MVLSFLIVCTTLSLKISSGLSKAIADTSDLPEFLNETIGEVTSSSLDSSTKNPLSTTNPSFKQRSIGMDLHCPSIENAVSTCPKDSNWVYYSCCGGANMYCCEHIQTWLLSALAIVAIFLSLLLIGCCVRCCCSYKRKTQQSYSFDDK</sequence>
<evidence type="ECO:0000256" key="2">
    <source>
        <dbReference type="SAM" id="SignalP"/>
    </source>
</evidence>
<protein>
    <submittedName>
        <fullName evidence="4">CX domain-containing protein</fullName>
    </submittedName>
</protein>
<dbReference type="WBParaSite" id="Csp11.Scaffold629.g11589.t1">
    <property type="protein sequence ID" value="Csp11.Scaffold629.g11589.t1"/>
    <property type="gene ID" value="Csp11.Scaffold629.g11589"/>
</dbReference>
<accession>A0A1I7TTD9</accession>
<keyword evidence="1" id="KW-1133">Transmembrane helix</keyword>
<organism evidence="3 4">
    <name type="scientific">Caenorhabditis tropicalis</name>
    <dbReference type="NCBI Taxonomy" id="1561998"/>
    <lineage>
        <taxon>Eukaryota</taxon>
        <taxon>Metazoa</taxon>
        <taxon>Ecdysozoa</taxon>
        <taxon>Nematoda</taxon>
        <taxon>Chromadorea</taxon>
        <taxon>Rhabditida</taxon>
        <taxon>Rhabditina</taxon>
        <taxon>Rhabditomorpha</taxon>
        <taxon>Rhabditoidea</taxon>
        <taxon>Rhabditidae</taxon>
        <taxon>Peloderinae</taxon>
        <taxon>Caenorhabditis</taxon>
    </lineage>
</organism>
<name>A0A1I7TTD9_9PELO</name>
<dbReference type="Pfam" id="PF10853">
    <property type="entry name" value="DUF2650"/>
    <property type="match status" value="1"/>
</dbReference>
<evidence type="ECO:0000313" key="3">
    <source>
        <dbReference type="Proteomes" id="UP000095282"/>
    </source>
</evidence>
<dbReference type="Proteomes" id="UP000095282">
    <property type="component" value="Unplaced"/>
</dbReference>
<proteinExistence type="predicted"/>
<keyword evidence="1" id="KW-0812">Transmembrane</keyword>
<dbReference type="eggNOG" id="ENOG502THV5">
    <property type="taxonomic scope" value="Eukaryota"/>
</dbReference>
<dbReference type="AlphaFoldDB" id="A0A1I7TTD9"/>
<evidence type="ECO:0000256" key="1">
    <source>
        <dbReference type="SAM" id="Phobius"/>
    </source>
</evidence>